<protein>
    <recommendedName>
        <fullName evidence="4">CopG domain protein DNA-binding domain protein</fullName>
    </recommendedName>
</protein>
<feature type="region of interest" description="Disordered" evidence="1">
    <location>
        <begin position="42"/>
        <end position="65"/>
    </location>
</feature>
<dbReference type="OrthoDB" id="262336at2157"/>
<proteinExistence type="predicted"/>
<dbReference type="EMBL" id="CP001687">
    <property type="protein sequence ID" value="ACV12844.1"/>
    <property type="molecule type" value="Genomic_DNA"/>
</dbReference>
<dbReference type="STRING" id="519442.Huta_2683"/>
<accession>C7NQB8</accession>
<dbReference type="Proteomes" id="UP000002071">
    <property type="component" value="Chromosome"/>
</dbReference>
<organism evidence="2 3">
    <name type="scientific">Halorhabdus utahensis (strain DSM 12940 / JCM 11049 / AX-2)</name>
    <dbReference type="NCBI Taxonomy" id="519442"/>
    <lineage>
        <taxon>Archaea</taxon>
        <taxon>Methanobacteriati</taxon>
        <taxon>Methanobacteriota</taxon>
        <taxon>Stenosarchaea group</taxon>
        <taxon>Halobacteria</taxon>
        <taxon>Halobacteriales</taxon>
        <taxon>Haloarculaceae</taxon>
        <taxon>Halorhabdus</taxon>
    </lineage>
</organism>
<keyword evidence="3" id="KW-1185">Reference proteome</keyword>
<reference evidence="2 3" key="1">
    <citation type="journal article" date="2009" name="Stand. Genomic Sci.">
        <title>Complete genome sequence of Halorhabdus utahensis type strain (AX-2).</title>
        <authorList>
            <person name="Anderson I."/>
            <person name="Tindall B.J."/>
            <person name="Pomrenke H."/>
            <person name="Goker M."/>
            <person name="Lapidus A."/>
            <person name="Nolan M."/>
            <person name="Copeland A."/>
            <person name="Glavina Del Rio T."/>
            <person name="Chen F."/>
            <person name="Tice H."/>
            <person name="Cheng J.F."/>
            <person name="Lucas S."/>
            <person name="Chertkov O."/>
            <person name="Bruce D."/>
            <person name="Brettin T."/>
            <person name="Detter J.C."/>
            <person name="Han C."/>
            <person name="Goodwin L."/>
            <person name="Land M."/>
            <person name="Hauser L."/>
            <person name="Chang Y.J."/>
            <person name="Jeffries C.D."/>
            <person name="Pitluck S."/>
            <person name="Pati A."/>
            <person name="Mavromatis K."/>
            <person name="Ivanova N."/>
            <person name="Ovchinnikova G."/>
            <person name="Chen A."/>
            <person name="Palaniappan K."/>
            <person name="Chain P."/>
            <person name="Rohde M."/>
            <person name="Bristow J."/>
            <person name="Eisen J.A."/>
            <person name="Markowitz V."/>
            <person name="Hugenholtz P."/>
            <person name="Kyrpides N.C."/>
            <person name="Klenk H.P."/>
        </authorList>
    </citation>
    <scope>NUCLEOTIDE SEQUENCE [LARGE SCALE GENOMIC DNA]</scope>
    <source>
        <strain evidence="3">DSM 12940 / JCM 11049 / AX-2</strain>
    </source>
</reference>
<feature type="compositionally biased region" description="Basic and acidic residues" evidence="1">
    <location>
        <begin position="44"/>
        <end position="65"/>
    </location>
</feature>
<dbReference type="AlphaFoldDB" id="C7NQB8"/>
<evidence type="ECO:0008006" key="4">
    <source>
        <dbReference type="Google" id="ProtNLM"/>
    </source>
</evidence>
<dbReference type="eggNOG" id="arCOG08173">
    <property type="taxonomic scope" value="Archaea"/>
</dbReference>
<dbReference type="RefSeq" id="WP_015790406.1">
    <property type="nucleotide sequence ID" value="NC_013158.1"/>
</dbReference>
<sequence>MPTRFSVVVDDDQARDIEQLAREHDLTDEEVLRQLLALGLDSLDGDRPVDDRADRGSAGKTDADL</sequence>
<dbReference type="GeneID" id="8384988"/>
<dbReference type="HOGENOM" id="CLU_206263_1_0_2"/>
<dbReference type="KEGG" id="hut:Huta_2683"/>
<evidence type="ECO:0000313" key="2">
    <source>
        <dbReference type="EMBL" id="ACV12844.1"/>
    </source>
</evidence>
<evidence type="ECO:0000313" key="3">
    <source>
        <dbReference type="Proteomes" id="UP000002071"/>
    </source>
</evidence>
<name>C7NQB8_HALUD</name>
<evidence type="ECO:0000256" key="1">
    <source>
        <dbReference type="SAM" id="MobiDB-lite"/>
    </source>
</evidence>
<gene>
    <name evidence="2" type="ordered locus">Huta_2683</name>
</gene>